<dbReference type="Gramene" id="TraesJUL2D03G01225410.1">
    <property type="protein sequence ID" value="TraesJUL2D03G01225410.1"/>
    <property type="gene ID" value="TraesJUL2D03G01225410"/>
</dbReference>
<dbReference type="Gramene" id="TraesLDM2D03G01219950.1">
    <property type="protein sequence ID" value="TraesLDM2D03G01219950.1"/>
    <property type="gene ID" value="TraesLDM2D03G01219950"/>
</dbReference>
<dbReference type="Gramene" id="TraesNOR2D03G01235270.1">
    <property type="protein sequence ID" value="TraesNOR2D03G01235270.1"/>
    <property type="gene ID" value="TraesNOR2D03G01235270"/>
</dbReference>
<name>A0A7H4LJM9_WHEAT</name>
<protein>
    <recommendedName>
        <fullName evidence="1">F-box domain-containing protein</fullName>
    </recommendedName>
</protein>
<dbReference type="Gene3D" id="3.80.10.10">
    <property type="entry name" value="Ribonuclease Inhibitor"/>
    <property type="match status" value="1"/>
</dbReference>
<evidence type="ECO:0000313" key="3">
    <source>
        <dbReference type="Proteomes" id="UP000280104"/>
    </source>
</evidence>
<dbReference type="InterPro" id="IPR001810">
    <property type="entry name" value="F-box_dom"/>
</dbReference>
<organism evidence="2 3">
    <name type="scientific">Triticum aestivum</name>
    <name type="common">Wheat</name>
    <dbReference type="NCBI Taxonomy" id="4565"/>
    <lineage>
        <taxon>Eukaryota</taxon>
        <taxon>Viridiplantae</taxon>
        <taxon>Streptophyta</taxon>
        <taxon>Embryophyta</taxon>
        <taxon>Tracheophyta</taxon>
        <taxon>Spermatophyta</taxon>
        <taxon>Magnoliopsida</taxon>
        <taxon>Liliopsida</taxon>
        <taxon>Poales</taxon>
        <taxon>Poaceae</taxon>
        <taxon>BOP clade</taxon>
        <taxon>Pooideae</taxon>
        <taxon>Triticodae</taxon>
        <taxon>Triticeae</taxon>
        <taxon>Triticinae</taxon>
        <taxon>Triticum</taxon>
    </lineage>
</organism>
<dbReference type="AlphaFoldDB" id="A0A7H4LJM9"/>
<accession>A0A7H4LJM9</accession>
<dbReference type="InterPro" id="IPR036047">
    <property type="entry name" value="F-box-like_dom_sf"/>
</dbReference>
<evidence type="ECO:0000313" key="2">
    <source>
        <dbReference type="EMBL" id="SPT18817.1"/>
    </source>
</evidence>
<dbReference type="Gramene" id="TraesPARA_EIv1.0_0710090.1">
    <property type="protein sequence ID" value="TraesPARA_EIv1.0_0710090.1.CDS"/>
    <property type="gene ID" value="TraesPARA_EIv1.0_0710090"/>
</dbReference>
<gene>
    <name evidence="2" type="ORF">CAMPLR22A2D_LOCUS3430</name>
</gene>
<dbReference type="SUPFAM" id="SSF52047">
    <property type="entry name" value="RNI-like"/>
    <property type="match status" value="1"/>
</dbReference>
<dbReference type="Pfam" id="PF24758">
    <property type="entry name" value="LRR_At5g56370"/>
    <property type="match status" value="1"/>
</dbReference>
<dbReference type="PROSITE" id="PS50181">
    <property type="entry name" value="FBOX"/>
    <property type="match status" value="1"/>
</dbReference>
<dbReference type="PANTHER" id="PTHR32153">
    <property type="entry name" value="OJ000223_09.16 PROTEIN"/>
    <property type="match status" value="1"/>
</dbReference>
<proteinExistence type="predicted"/>
<sequence length="462" mass="52057">MAATSSEAVQQDDRLGKLPDDILVSILERLDDLRFAVRSSILSKRWRHLPGMISDIDLDVWSFVKHDHDEDRRNTGLPQAVESVLAHQSRHSIDRLAVHFFLTDDSARILRAVDDAVSSGRRQVTSVALSILGEKPDVLCDAGDMLRHAARLLPSLAAYPSAFAGLADLHLESVRLGESDVPRLLGACGKLERLALQNCDSGLRTVLRLEHPRLRELDAVFCGCEAVELRSLPRLERVTCTQWMPSKNLPPLLFGQVPGLEAVTFTNAAMGGDRALGFGELVGDAAATLRELVLNFLNGRVWIQPQEPVPLMQNLMHASFHNIREQCDLTWTMLILKSAPHLKTLGVTVSNHSCGDTDPEDAEIIRRLFSQEDIIQWQPSYFKHCDLSMLVIHGFQVQEKFMKYIKRLMKVAINLEEMCLLRDECKNCEFYQSQGYPQTDKERDSTRRQINDGRFAPIKVTF</sequence>
<reference evidence="2 3" key="1">
    <citation type="submission" date="2018-05" db="EMBL/GenBank/DDBJ databases">
        <authorList>
            <person name="Thind KAUR A."/>
        </authorList>
    </citation>
    <scope>NUCLEOTIDE SEQUENCE [LARGE SCALE GENOMIC DNA]</scope>
</reference>
<feature type="domain" description="F-box" evidence="1">
    <location>
        <begin position="12"/>
        <end position="64"/>
    </location>
</feature>
<dbReference type="Pfam" id="PF00646">
    <property type="entry name" value="F-box"/>
    <property type="match status" value="1"/>
</dbReference>
<dbReference type="InterPro" id="IPR032675">
    <property type="entry name" value="LRR_dom_sf"/>
</dbReference>
<dbReference type="InterPro" id="IPR055411">
    <property type="entry name" value="LRR_FXL15/At3g58940/PEG3-like"/>
</dbReference>
<dbReference type="SUPFAM" id="SSF81383">
    <property type="entry name" value="F-box domain"/>
    <property type="match status" value="1"/>
</dbReference>
<dbReference type="EMBL" id="LS480641">
    <property type="protein sequence ID" value="SPT18817.1"/>
    <property type="molecule type" value="Genomic_DNA"/>
</dbReference>
<dbReference type="Proteomes" id="UP000280104">
    <property type="component" value="Chromosome II"/>
</dbReference>
<dbReference type="Gramene" id="TraesJAG2D03G01225180.1">
    <property type="protein sequence ID" value="TraesJAG2D03G01225180.1"/>
    <property type="gene ID" value="TraesJAG2D03G01225180"/>
</dbReference>
<dbReference type="InterPro" id="IPR044997">
    <property type="entry name" value="F-box_plant"/>
</dbReference>
<evidence type="ECO:0000259" key="1">
    <source>
        <dbReference type="PROSITE" id="PS50181"/>
    </source>
</evidence>
<dbReference type="Gramene" id="TraesMAC2D03G01217080.1">
    <property type="protein sequence ID" value="TraesMAC2D03G01217080.1"/>
    <property type="gene ID" value="TraesMAC2D03G01217080"/>
</dbReference>
<dbReference type="Gramene" id="TraesLAC2D03G01170610.1">
    <property type="protein sequence ID" value="TraesLAC2D03G01170610.1"/>
    <property type="gene ID" value="TraesLAC2D03G01170610"/>
</dbReference>